<keyword evidence="3" id="KW-1185">Reference proteome</keyword>
<dbReference type="RefSeq" id="WP_081421491.1">
    <property type="nucleotide sequence ID" value="NZ_CP013118.1"/>
</dbReference>
<accession>A0A0S2HZW9</accession>
<dbReference type="InterPro" id="IPR006674">
    <property type="entry name" value="HD_domain"/>
</dbReference>
<dbReference type="OrthoDB" id="9803619at2"/>
<gene>
    <name evidence="2" type="ORF">L21SP5_01929</name>
</gene>
<protein>
    <submittedName>
        <fullName evidence="2">HD domain protein</fullName>
    </submittedName>
</protein>
<dbReference type="PANTHER" id="PTHR11373">
    <property type="entry name" value="DEOXYNUCLEOSIDE TRIPHOSPHATE TRIPHOSPHOHYDROLASE"/>
    <property type="match status" value="1"/>
</dbReference>
<evidence type="ECO:0000313" key="3">
    <source>
        <dbReference type="Proteomes" id="UP000064893"/>
    </source>
</evidence>
<dbReference type="SUPFAM" id="SSF109604">
    <property type="entry name" value="HD-domain/PDEase-like"/>
    <property type="match status" value="1"/>
</dbReference>
<dbReference type="InterPro" id="IPR003607">
    <property type="entry name" value="HD/PDEase_dom"/>
</dbReference>
<dbReference type="STRING" id="1307839.L21SP5_01929"/>
<dbReference type="PANTHER" id="PTHR11373:SF4">
    <property type="entry name" value="DEOXYNUCLEOSIDE TRIPHOSPHATE TRIPHOSPHOHYDROLASE SAMHD1"/>
    <property type="match status" value="1"/>
</dbReference>
<proteinExistence type="predicted"/>
<sequence>MSIIRNRKILNDPVYGFINIPDGLLYEIIHHPYFQRLRRIRQLGMSYLVYPGATHTRFLHTLGSFHLTNTALSILKEKSVSVSDQESEAVLAAILLHDIGHGPFSHALEDLIVPNIRHEELSLAYMQFFNRKYNGALDKAIEIFSGAYRHKFLHALVSSQLDADRLDYLKRDSFFTGVSEGVISTDRIIKMLNVVDDELVVDIKGIYSVEKFLIARRLMYWQVYLHKTVVSSEMLLRNIIIRARELTMKGKKLWGPPALIFFLSNTQFVLDDKMLQHFAMLDDDDMTASLKIWQYDADPVLSRLCAMYIQRNLFKIRLQSEPFTTEEIARLKQRVSETFKLALEEAAYFVVSDMLTNNAYKPDSGIIKVLNKDGSTSDLADVSDMFDHEILSQTVKKYFLCFPRELA</sequence>
<evidence type="ECO:0000259" key="1">
    <source>
        <dbReference type="SMART" id="SM00471"/>
    </source>
</evidence>
<dbReference type="Proteomes" id="UP000064893">
    <property type="component" value="Chromosome"/>
</dbReference>
<dbReference type="GO" id="GO:0006203">
    <property type="term" value="P:dGTP catabolic process"/>
    <property type="evidence" value="ECO:0007669"/>
    <property type="project" value="TreeGrafter"/>
</dbReference>
<dbReference type="EMBL" id="CP013118">
    <property type="protein sequence ID" value="ALO15568.1"/>
    <property type="molecule type" value="Genomic_DNA"/>
</dbReference>
<dbReference type="AlphaFoldDB" id="A0A0S2HZW9"/>
<dbReference type="Pfam" id="PF19276">
    <property type="entry name" value="HD_assoc_2"/>
    <property type="match status" value="1"/>
</dbReference>
<feature type="domain" description="HD/PDEase" evidence="1">
    <location>
        <begin position="53"/>
        <end position="178"/>
    </location>
</feature>
<evidence type="ECO:0000313" key="2">
    <source>
        <dbReference type="EMBL" id="ALO15568.1"/>
    </source>
</evidence>
<dbReference type="Gene3D" id="1.10.3210.10">
    <property type="entry name" value="Hypothetical protein af1432"/>
    <property type="match status" value="1"/>
</dbReference>
<dbReference type="InterPro" id="IPR045509">
    <property type="entry name" value="HD_assoc_2"/>
</dbReference>
<dbReference type="CDD" id="cd00077">
    <property type="entry name" value="HDc"/>
    <property type="match status" value="1"/>
</dbReference>
<dbReference type="InterPro" id="IPR050135">
    <property type="entry name" value="dGTPase-like"/>
</dbReference>
<reference evidence="2 3" key="1">
    <citation type="submission" date="2015-11" db="EMBL/GenBank/DDBJ databases">
        <title>Description and complete genome sequence of a novel strain predominating in hypersaline microbial mats and representing a new family of the Bacteriodetes phylum.</title>
        <authorList>
            <person name="Spring S."/>
            <person name="Bunk B."/>
            <person name="Sproer C."/>
            <person name="Klenk H.-P."/>
        </authorList>
    </citation>
    <scope>NUCLEOTIDE SEQUENCE [LARGE SCALE GENOMIC DNA]</scope>
    <source>
        <strain evidence="2 3">L21-Spi-D4</strain>
    </source>
</reference>
<dbReference type="GO" id="GO:0008832">
    <property type="term" value="F:dGTPase activity"/>
    <property type="evidence" value="ECO:0007669"/>
    <property type="project" value="TreeGrafter"/>
</dbReference>
<organism evidence="2 3">
    <name type="scientific">Salinivirga cyanobacteriivorans</name>
    <dbReference type="NCBI Taxonomy" id="1307839"/>
    <lineage>
        <taxon>Bacteria</taxon>
        <taxon>Pseudomonadati</taxon>
        <taxon>Bacteroidota</taxon>
        <taxon>Bacteroidia</taxon>
        <taxon>Bacteroidales</taxon>
        <taxon>Salinivirgaceae</taxon>
        <taxon>Salinivirga</taxon>
    </lineage>
</organism>
<name>A0A0S2HZW9_9BACT</name>
<dbReference type="KEGG" id="blq:L21SP5_01929"/>
<dbReference type="SMART" id="SM00471">
    <property type="entry name" value="HDc"/>
    <property type="match status" value="1"/>
</dbReference>
<dbReference type="Pfam" id="PF01966">
    <property type="entry name" value="HD"/>
    <property type="match status" value="1"/>
</dbReference>
<dbReference type="PATRIC" id="fig|1307839.3.peg.2037"/>